<feature type="repeat" description="ANK" evidence="3">
    <location>
        <begin position="177"/>
        <end position="210"/>
    </location>
</feature>
<accession>A0A448X126</accession>
<dbReference type="EMBL" id="CAAALY010072548">
    <property type="protein sequence ID" value="VEL25244.1"/>
    <property type="molecule type" value="Genomic_DNA"/>
</dbReference>
<name>A0A448X126_9PLAT</name>
<keyword evidence="5" id="KW-1185">Reference proteome</keyword>
<evidence type="ECO:0000256" key="3">
    <source>
        <dbReference type="PROSITE-ProRule" id="PRU00023"/>
    </source>
</evidence>
<dbReference type="PROSITE" id="PS50297">
    <property type="entry name" value="ANK_REP_REGION"/>
    <property type="match status" value="3"/>
</dbReference>
<dbReference type="AlphaFoldDB" id="A0A448X126"/>
<dbReference type="SUPFAM" id="SSF48403">
    <property type="entry name" value="Ankyrin repeat"/>
    <property type="match status" value="1"/>
</dbReference>
<keyword evidence="1" id="KW-0677">Repeat</keyword>
<sequence length="283" mass="31321">MVLADDQTLHSIDSVKPYPVDHSYQNLLNQTDDQDPSTWNIVKATQFGALRRVVTLVETGDPELSLGPYDVNQLDKEDVSLLHWAAINNRLSIMLFFLGKGAQIDRRGGNLAATPLHWAIRQSHVHAVALLLKHGADPNIRDNTGLSCIHAAIQTSCTPVIAYLLARGVDIDCRDEQGVTPLMLACMHCKGTDPLRLLLAWGADVTLSDSRGNSVAHYAVKFINPTAIVQLDRAGVDWTSINKIGQTAYEVRQVPWLNDKIRQMAYKRGQSKHPRSNLTFSIA</sequence>
<keyword evidence="2 3" id="KW-0040">ANK repeat</keyword>
<dbReference type="Gene3D" id="1.25.40.20">
    <property type="entry name" value="Ankyrin repeat-containing domain"/>
    <property type="match status" value="1"/>
</dbReference>
<evidence type="ECO:0000256" key="2">
    <source>
        <dbReference type="ARBA" id="ARBA00023043"/>
    </source>
</evidence>
<evidence type="ECO:0000313" key="4">
    <source>
        <dbReference type="EMBL" id="VEL25244.1"/>
    </source>
</evidence>
<dbReference type="Pfam" id="PF12796">
    <property type="entry name" value="Ank_2"/>
    <property type="match status" value="1"/>
</dbReference>
<dbReference type="OrthoDB" id="6781668at2759"/>
<dbReference type="InterPro" id="IPR002110">
    <property type="entry name" value="Ankyrin_rpt"/>
</dbReference>
<dbReference type="Pfam" id="PF13637">
    <property type="entry name" value="Ank_4"/>
    <property type="match status" value="1"/>
</dbReference>
<dbReference type="InterPro" id="IPR036770">
    <property type="entry name" value="Ankyrin_rpt-contain_sf"/>
</dbReference>
<feature type="repeat" description="ANK" evidence="3">
    <location>
        <begin position="144"/>
        <end position="176"/>
    </location>
</feature>
<organism evidence="4 5">
    <name type="scientific">Protopolystoma xenopodis</name>
    <dbReference type="NCBI Taxonomy" id="117903"/>
    <lineage>
        <taxon>Eukaryota</taxon>
        <taxon>Metazoa</taxon>
        <taxon>Spiralia</taxon>
        <taxon>Lophotrochozoa</taxon>
        <taxon>Platyhelminthes</taxon>
        <taxon>Monogenea</taxon>
        <taxon>Polyopisthocotylea</taxon>
        <taxon>Polystomatidea</taxon>
        <taxon>Polystomatidae</taxon>
        <taxon>Protopolystoma</taxon>
    </lineage>
</organism>
<gene>
    <name evidence="4" type="ORF">PXEA_LOCUS18684</name>
</gene>
<proteinExistence type="predicted"/>
<evidence type="ECO:0000256" key="1">
    <source>
        <dbReference type="ARBA" id="ARBA00022737"/>
    </source>
</evidence>
<feature type="repeat" description="ANK" evidence="3">
    <location>
        <begin position="111"/>
        <end position="143"/>
    </location>
</feature>
<comment type="caution">
    <text evidence="4">The sequence shown here is derived from an EMBL/GenBank/DDBJ whole genome shotgun (WGS) entry which is preliminary data.</text>
</comment>
<dbReference type="SMART" id="SM00248">
    <property type="entry name" value="ANK"/>
    <property type="match status" value="5"/>
</dbReference>
<dbReference type="Proteomes" id="UP000784294">
    <property type="component" value="Unassembled WGS sequence"/>
</dbReference>
<protein>
    <submittedName>
        <fullName evidence="4">Uncharacterized protein</fullName>
    </submittedName>
</protein>
<dbReference type="PANTHER" id="PTHR24161">
    <property type="entry name" value="ANK_REP_REGION DOMAIN-CONTAINING PROTEIN-RELATED"/>
    <property type="match status" value="1"/>
</dbReference>
<evidence type="ECO:0000313" key="5">
    <source>
        <dbReference type="Proteomes" id="UP000784294"/>
    </source>
</evidence>
<dbReference type="PROSITE" id="PS50088">
    <property type="entry name" value="ANK_REPEAT"/>
    <property type="match status" value="3"/>
</dbReference>
<reference evidence="4" key="1">
    <citation type="submission" date="2018-11" db="EMBL/GenBank/DDBJ databases">
        <authorList>
            <consortium name="Pathogen Informatics"/>
        </authorList>
    </citation>
    <scope>NUCLEOTIDE SEQUENCE</scope>
</reference>
<dbReference type="PANTHER" id="PTHR24161:SF85">
    <property type="entry name" value="PALMITOYLTRANSFERASE HIP14"/>
    <property type="match status" value="1"/>
</dbReference>